<dbReference type="GO" id="GO:0003677">
    <property type="term" value="F:DNA binding"/>
    <property type="evidence" value="ECO:0007669"/>
    <property type="project" value="UniProtKB-KW"/>
</dbReference>
<evidence type="ECO:0000259" key="5">
    <source>
        <dbReference type="PROSITE" id="PS50931"/>
    </source>
</evidence>
<dbReference type="PRINTS" id="PR00039">
    <property type="entry name" value="HTHLYSR"/>
</dbReference>
<comment type="similarity">
    <text evidence="1">Belongs to the LysR transcriptional regulatory family.</text>
</comment>
<dbReference type="PANTHER" id="PTHR30579:SF7">
    <property type="entry name" value="HTH-TYPE TRANSCRIPTIONAL REGULATOR LRHA-RELATED"/>
    <property type="match status" value="1"/>
</dbReference>
<dbReference type="InterPro" id="IPR036390">
    <property type="entry name" value="WH_DNA-bd_sf"/>
</dbReference>
<dbReference type="Proteomes" id="UP000065521">
    <property type="component" value="Unassembled WGS sequence"/>
</dbReference>
<evidence type="ECO:0000313" key="7">
    <source>
        <dbReference type="Proteomes" id="UP000065521"/>
    </source>
</evidence>
<reference evidence="6 7" key="1">
    <citation type="submission" date="2015-11" db="EMBL/GenBank/DDBJ databases">
        <title>Expanding the genomic diversity of Burkholderia species for the development of highly accurate diagnostics.</title>
        <authorList>
            <person name="Sahl J."/>
            <person name="Keim P."/>
            <person name="Wagner D."/>
        </authorList>
    </citation>
    <scope>NUCLEOTIDE SEQUENCE [LARGE SCALE GENOMIC DNA]</scope>
    <source>
        <strain evidence="6 7">RF32-BP4</strain>
    </source>
</reference>
<gene>
    <name evidence="6" type="ORF">WI38_33290</name>
</gene>
<keyword evidence="4" id="KW-0804">Transcription</keyword>
<dbReference type="SUPFAM" id="SSF53850">
    <property type="entry name" value="Periplasmic binding protein-like II"/>
    <property type="match status" value="1"/>
</dbReference>
<evidence type="ECO:0000313" key="6">
    <source>
        <dbReference type="EMBL" id="KUZ81048.1"/>
    </source>
</evidence>
<dbReference type="InterPro" id="IPR050176">
    <property type="entry name" value="LTTR"/>
</dbReference>
<name>A0A102LTU6_9BURK</name>
<dbReference type="AlphaFoldDB" id="A0A102LTU6"/>
<keyword evidence="2" id="KW-0805">Transcription regulation</keyword>
<dbReference type="SUPFAM" id="SSF46785">
    <property type="entry name" value="Winged helix' DNA-binding domain"/>
    <property type="match status" value="1"/>
</dbReference>
<dbReference type="InterPro" id="IPR000847">
    <property type="entry name" value="LysR_HTH_N"/>
</dbReference>
<protein>
    <submittedName>
        <fullName evidence="6">LysR family transcriptional regulator</fullName>
    </submittedName>
</protein>
<organism evidence="6 7">
    <name type="scientific">Burkholderia ubonensis</name>
    <dbReference type="NCBI Taxonomy" id="101571"/>
    <lineage>
        <taxon>Bacteria</taxon>
        <taxon>Pseudomonadati</taxon>
        <taxon>Pseudomonadota</taxon>
        <taxon>Betaproteobacteria</taxon>
        <taxon>Burkholderiales</taxon>
        <taxon>Burkholderiaceae</taxon>
        <taxon>Burkholderia</taxon>
        <taxon>Burkholderia cepacia complex</taxon>
    </lineage>
</organism>
<dbReference type="RefSeq" id="WP_059638272.1">
    <property type="nucleotide sequence ID" value="NZ_LOTK01000042.1"/>
</dbReference>
<dbReference type="Gene3D" id="1.10.10.10">
    <property type="entry name" value="Winged helix-like DNA-binding domain superfamily/Winged helix DNA-binding domain"/>
    <property type="match status" value="1"/>
</dbReference>
<dbReference type="InterPro" id="IPR036388">
    <property type="entry name" value="WH-like_DNA-bd_sf"/>
</dbReference>
<dbReference type="Gene3D" id="3.40.190.10">
    <property type="entry name" value="Periplasmic binding protein-like II"/>
    <property type="match status" value="2"/>
</dbReference>
<comment type="caution">
    <text evidence="6">The sequence shown here is derived from an EMBL/GenBank/DDBJ whole genome shotgun (WGS) entry which is preliminary data.</text>
</comment>
<dbReference type="PANTHER" id="PTHR30579">
    <property type="entry name" value="TRANSCRIPTIONAL REGULATOR"/>
    <property type="match status" value="1"/>
</dbReference>
<feature type="domain" description="HTH lysR-type" evidence="5">
    <location>
        <begin position="4"/>
        <end position="61"/>
    </location>
</feature>
<evidence type="ECO:0000256" key="1">
    <source>
        <dbReference type="ARBA" id="ARBA00009437"/>
    </source>
</evidence>
<evidence type="ECO:0000256" key="3">
    <source>
        <dbReference type="ARBA" id="ARBA00023125"/>
    </source>
</evidence>
<dbReference type="GO" id="GO:0003700">
    <property type="term" value="F:DNA-binding transcription factor activity"/>
    <property type="evidence" value="ECO:0007669"/>
    <property type="project" value="InterPro"/>
</dbReference>
<evidence type="ECO:0000256" key="4">
    <source>
        <dbReference type="ARBA" id="ARBA00023163"/>
    </source>
</evidence>
<dbReference type="InterPro" id="IPR005119">
    <property type="entry name" value="LysR_subst-bd"/>
</dbReference>
<dbReference type="Pfam" id="PF00126">
    <property type="entry name" value="HTH_1"/>
    <property type="match status" value="1"/>
</dbReference>
<accession>A0A102LTU6</accession>
<proteinExistence type="inferred from homology"/>
<keyword evidence="3" id="KW-0238">DNA-binding</keyword>
<dbReference type="EMBL" id="LOTN01000075">
    <property type="protein sequence ID" value="KUZ81048.1"/>
    <property type="molecule type" value="Genomic_DNA"/>
</dbReference>
<dbReference type="PROSITE" id="PS50931">
    <property type="entry name" value="HTH_LYSR"/>
    <property type="match status" value="1"/>
</dbReference>
<evidence type="ECO:0000256" key="2">
    <source>
        <dbReference type="ARBA" id="ARBA00023015"/>
    </source>
</evidence>
<dbReference type="Pfam" id="PF03466">
    <property type="entry name" value="LysR_substrate"/>
    <property type="match status" value="1"/>
</dbReference>
<sequence>MISLDVDAVRTFLLVADFESFTKAADYLDTTQGVVSVKVKRLEERLGFRLLDRNPRSVRLSREGGAFIEAAREFIEAHDRALRRPACPPARLSLGVTHHLVDSKLPALLSTLHTYDPELTIEVHVSGSRRLLDELDNRNLDAAIVRRVEGRSDGQVITNEQLGWYAAPGWKYVPGTPLRLASLSATCRIRSMAVRALDEAGIPWVEVFVGGSVNAVAAAASAGLAVAVLARAVVPAGSVEVGARYGLPSLRGTDFVLHSGHAIDERAKGALRMIVASYSGNPPVFDGVQK</sequence>